<proteinExistence type="predicted"/>
<feature type="domain" description="RNase H type-1" evidence="1">
    <location>
        <begin position="278"/>
        <end position="339"/>
    </location>
</feature>
<protein>
    <submittedName>
        <fullName evidence="4">Uncharacterized protein LOC104233298</fullName>
    </submittedName>
</protein>
<dbReference type="eggNOG" id="KOG0017">
    <property type="taxonomic scope" value="Eukaryota"/>
</dbReference>
<evidence type="ECO:0000259" key="2">
    <source>
        <dbReference type="Pfam" id="PF17921"/>
    </source>
</evidence>
<keyword evidence="3" id="KW-1185">Reference proteome</keyword>
<evidence type="ECO:0000259" key="1">
    <source>
        <dbReference type="Pfam" id="PF13456"/>
    </source>
</evidence>
<dbReference type="Pfam" id="PF13456">
    <property type="entry name" value="RVT_3"/>
    <property type="match status" value="1"/>
</dbReference>
<dbReference type="GO" id="GO:0003676">
    <property type="term" value="F:nucleic acid binding"/>
    <property type="evidence" value="ECO:0007669"/>
    <property type="project" value="InterPro"/>
</dbReference>
<reference evidence="4" key="2">
    <citation type="submission" date="2025-08" db="UniProtKB">
        <authorList>
            <consortium name="RefSeq"/>
        </authorList>
    </citation>
    <scope>IDENTIFICATION</scope>
    <source>
        <tissue evidence="4">Leaf</tissue>
    </source>
</reference>
<dbReference type="RefSeq" id="XP_009784987.1">
    <property type="nucleotide sequence ID" value="XM_009786685.1"/>
</dbReference>
<dbReference type="GO" id="GO:0004523">
    <property type="term" value="F:RNA-DNA hybrid ribonuclease activity"/>
    <property type="evidence" value="ECO:0007669"/>
    <property type="project" value="InterPro"/>
</dbReference>
<dbReference type="InterPro" id="IPR002156">
    <property type="entry name" value="RNaseH_domain"/>
</dbReference>
<dbReference type="Gene3D" id="3.30.70.270">
    <property type="match status" value="1"/>
</dbReference>
<evidence type="ECO:0000313" key="4">
    <source>
        <dbReference type="RefSeq" id="XP_009784987.1"/>
    </source>
</evidence>
<gene>
    <name evidence="4" type="primary">LOC104233298</name>
</gene>
<dbReference type="Pfam" id="PF17921">
    <property type="entry name" value="Integrase_H2C2"/>
    <property type="match status" value="1"/>
</dbReference>
<dbReference type="InterPro" id="IPR043502">
    <property type="entry name" value="DNA/RNA_pol_sf"/>
</dbReference>
<accession>A0A1U7WYK2</accession>
<sequence length="476" mass="53887">MIFGGNKIDGVTFLAAKKTKVSITHSKRLLEDDITFMEEDADGLLLLDSDALVLRYFQVPEETDATKSTVEELEQVALFEGFLERKFHLRTGLHLELRSAFIELLKTNANCFAWSYEDMTGEIEVNLDKIKAIEDIPDQLSNVKEVQRLTWRLAALSKFISRSSEKCHCFFALLKKKNNFGWTPECQQALRDLKKYWSSPLLLSKPKEGENFLVYLAVSEVASGTIAFGSQGSSNGVGIDIKGLDLIYRRSFQRKKVKARNSLNHAIGGNPKGLDSEVIKIKCDSQLVVNQVYGIFDTKEEHMQQYMVKVQDLLEQFQEWSITHIPREDNTEANALANLGSSTGIKGSKSATVVKLMNSVLDTNGYYGVNLASLVWDWRNGIIDYLEHGKFPKDPKAPWALRAKAACYSFKKGQLYRKSFQSPLAQCLRASEANYVMREVHERICGNHLGADSLVLKLVRVGYYWPRMEQDAKDLV</sequence>
<organism evidence="3 4">
    <name type="scientific">Nicotiana sylvestris</name>
    <name type="common">Wood tobacco</name>
    <name type="synonym">South American tobacco</name>
    <dbReference type="NCBI Taxonomy" id="4096"/>
    <lineage>
        <taxon>Eukaryota</taxon>
        <taxon>Viridiplantae</taxon>
        <taxon>Streptophyta</taxon>
        <taxon>Embryophyta</taxon>
        <taxon>Tracheophyta</taxon>
        <taxon>Spermatophyta</taxon>
        <taxon>Magnoliopsida</taxon>
        <taxon>eudicotyledons</taxon>
        <taxon>Gunneridae</taxon>
        <taxon>Pentapetalae</taxon>
        <taxon>asterids</taxon>
        <taxon>lamiids</taxon>
        <taxon>Solanales</taxon>
        <taxon>Solanaceae</taxon>
        <taxon>Nicotianoideae</taxon>
        <taxon>Nicotianeae</taxon>
        <taxon>Nicotiana</taxon>
    </lineage>
</organism>
<evidence type="ECO:0000313" key="3">
    <source>
        <dbReference type="Proteomes" id="UP000189701"/>
    </source>
</evidence>
<dbReference type="SUPFAM" id="SSF56672">
    <property type="entry name" value="DNA/RNA polymerases"/>
    <property type="match status" value="1"/>
</dbReference>
<dbReference type="PANTHER" id="PTHR48475">
    <property type="entry name" value="RIBONUCLEASE H"/>
    <property type="match status" value="1"/>
</dbReference>
<dbReference type="Gene3D" id="1.10.340.70">
    <property type="match status" value="1"/>
</dbReference>
<feature type="domain" description="Integrase zinc-binding" evidence="2">
    <location>
        <begin position="432"/>
        <end position="476"/>
    </location>
</feature>
<dbReference type="Proteomes" id="UP000189701">
    <property type="component" value="Unplaced"/>
</dbReference>
<dbReference type="KEGG" id="nsy:104233298"/>
<dbReference type="Gene3D" id="3.30.420.10">
    <property type="entry name" value="Ribonuclease H-like superfamily/Ribonuclease H"/>
    <property type="match status" value="1"/>
</dbReference>
<dbReference type="InterPro" id="IPR041588">
    <property type="entry name" value="Integrase_H2C2"/>
</dbReference>
<dbReference type="PANTHER" id="PTHR48475:SF2">
    <property type="entry name" value="RIBONUCLEASE H"/>
    <property type="match status" value="1"/>
</dbReference>
<name>A0A1U7WYK2_NICSY</name>
<dbReference type="InterPro" id="IPR043128">
    <property type="entry name" value="Rev_trsase/Diguanyl_cyclase"/>
</dbReference>
<dbReference type="GeneID" id="104233298"/>
<reference evidence="3" key="1">
    <citation type="journal article" date="2013" name="Genome Biol.">
        <title>Reference genomes and transcriptomes of Nicotiana sylvestris and Nicotiana tomentosiformis.</title>
        <authorList>
            <person name="Sierro N."/>
            <person name="Battey J.N."/>
            <person name="Ouadi S."/>
            <person name="Bovet L."/>
            <person name="Goepfert S."/>
            <person name="Bakaher N."/>
            <person name="Peitsch M.C."/>
            <person name="Ivanov N.V."/>
        </authorList>
    </citation>
    <scope>NUCLEOTIDE SEQUENCE [LARGE SCALE GENOMIC DNA]</scope>
</reference>
<dbReference type="InterPro" id="IPR036397">
    <property type="entry name" value="RNaseH_sf"/>
</dbReference>
<dbReference type="AlphaFoldDB" id="A0A1U7WYK2"/>